<feature type="transmembrane region" description="Helical" evidence="1">
    <location>
        <begin position="31"/>
        <end position="52"/>
    </location>
</feature>
<dbReference type="RefSeq" id="WP_066130365.1">
    <property type="nucleotide sequence ID" value="NZ_KQ959889.1"/>
</dbReference>
<keyword evidence="3" id="KW-1185">Reference proteome</keyword>
<dbReference type="PANTHER" id="PTHR40027:SF1">
    <property type="entry name" value="CELL DIVISION PROTEIN DIVIC"/>
    <property type="match status" value="1"/>
</dbReference>
<organism evidence="2 3">
    <name type="scientific">Gemelliphila asaccharolytica</name>
    <dbReference type="NCBI Taxonomy" id="502393"/>
    <lineage>
        <taxon>Bacteria</taxon>
        <taxon>Bacillati</taxon>
        <taxon>Bacillota</taxon>
        <taxon>Bacilli</taxon>
        <taxon>Bacillales</taxon>
        <taxon>Gemellaceae</taxon>
        <taxon>Gemelliphila</taxon>
    </lineage>
</organism>
<accession>A0ABR5TMA6</accession>
<evidence type="ECO:0000256" key="1">
    <source>
        <dbReference type="SAM" id="Phobius"/>
    </source>
</evidence>
<gene>
    <name evidence="2" type="ORF">HMPREF1871_00848</name>
</gene>
<dbReference type="PANTHER" id="PTHR40027">
    <property type="entry name" value="CELL DIVISION PROTEIN DIVIC"/>
    <property type="match status" value="1"/>
</dbReference>
<dbReference type="InterPro" id="IPR007060">
    <property type="entry name" value="FtsL/DivIC"/>
</dbReference>
<proteinExistence type="predicted"/>
<comment type="caution">
    <text evidence="2">The sequence shown here is derived from an EMBL/GenBank/DDBJ whole genome shotgun (WGS) entry which is preliminary data.</text>
</comment>
<keyword evidence="1" id="KW-1133">Transmembrane helix</keyword>
<evidence type="ECO:0000313" key="3">
    <source>
        <dbReference type="Proteomes" id="UP000070467"/>
    </source>
</evidence>
<protein>
    <submittedName>
        <fullName evidence="2">Septum formation initiator</fullName>
    </submittedName>
</protein>
<keyword evidence="1" id="KW-0812">Transmembrane</keyword>
<evidence type="ECO:0000313" key="2">
    <source>
        <dbReference type="EMBL" id="KXB57565.1"/>
    </source>
</evidence>
<dbReference type="Proteomes" id="UP000070467">
    <property type="component" value="Unassembled WGS sequence"/>
</dbReference>
<reference evidence="2 3" key="1">
    <citation type="submission" date="2016-01" db="EMBL/GenBank/DDBJ databases">
        <authorList>
            <person name="Mitreva M."/>
            <person name="Pepin K.H."/>
            <person name="Mihindukulasuriya K.A."/>
            <person name="Fulton R."/>
            <person name="Fronick C."/>
            <person name="O'Laughlin M."/>
            <person name="Miner T."/>
            <person name="Herter B."/>
            <person name="Rosa B.A."/>
            <person name="Cordes M."/>
            <person name="Tomlinson C."/>
            <person name="Wollam A."/>
            <person name="Palsikar V.B."/>
            <person name="Mardis E.R."/>
            <person name="Wilson R.K."/>
        </authorList>
    </citation>
    <scope>NUCLEOTIDE SEQUENCE [LARGE SCALE GENOMIC DNA]</scope>
    <source>
        <strain evidence="2 3">KA00071</strain>
    </source>
</reference>
<dbReference type="Pfam" id="PF04977">
    <property type="entry name" value="DivIC"/>
    <property type="match status" value="1"/>
</dbReference>
<dbReference type="EMBL" id="LSDB01000040">
    <property type="protein sequence ID" value="KXB57565.1"/>
    <property type="molecule type" value="Genomic_DNA"/>
</dbReference>
<sequence length="174" mass="20496">MSVKPAGIKKNDKNFARDVFKAKMKYRKKRAYIIIFVCLFLLLITLTKSFMYSRQKANLQEHISKQEQRIKDLELTNKKNELIINKLKDPYFIMDFAREAYGLGYDGEIIFNLPNKENYLAEYSKSIITDDIDEQLANIDKSKLIDDNKILGKKDDKENKIDKKDKKTKEKESN</sequence>
<name>A0ABR5TMA6_9BACL</name>
<dbReference type="InterPro" id="IPR039076">
    <property type="entry name" value="DivIC"/>
</dbReference>
<keyword evidence="1" id="KW-0472">Membrane</keyword>